<dbReference type="Proteomes" id="UP000266643">
    <property type="component" value="Unassembled WGS sequence"/>
</dbReference>
<dbReference type="EMBL" id="QUTD01003392">
    <property type="protein sequence ID" value="RHY73005.1"/>
    <property type="molecule type" value="Genomic_DNA"/>
</dbReference>
<evidence type="ECO:0000256" key="1">
    <source>
        <dbReference type="SAM" id="MobiDB-lite"/>
    </source>
</evidence>
<accession>A0A397E5U9</accession>
<feature type="region of interest" description="Disordered" evidence="1">
    <location>
        <begin position="1"/>
        <end position="22"/>
    </location>
</feature>
<dbReference type="AlphaFoldDB" id="A0A397E5U9"/>
<evidence type="ECO:0000313" key="3">
    <source>
        <dbReference type="Proteomes" id="UP000266643"/>
    </source>
</evidence>
<name>A0A397E5U9_APHAT</name>
<feature type="region of interest" description="Disordered" evidence="1">
    <location>
        <begin position="119"/>
        <end position="141"/>
    </location>
</feature>
<comment type="caution">
    <text evidence="2">The sequence shown here is derived from an EMBL/GenBank/DDBJ whole genome shotgun (WGS) entry which is preliminary data.</text>
</comment>
<proteinExistence type="predicted"/>
<feature type="region of interest" description="Disordered" evidence="1">
    <location>
        <begin position="156"/>
        <end position="175"/>
    </location>
</feature>
<organism evidence="2 3">
    <name type="scientific">Aphanomyces astaci</name>
    <name type="common">Crayfish plague agent</name>
    <dbReference type="NCBI Taxonomy" id="112090"/>
    <lineage>
        <taxon>Eukaryota</taxon>
        <taxon>Sar</taxon>
        <taxon>Stramenopiles</taxon>
        <taxon>Oomycota</taxon>
        <taxon>Saprolegniomycetes</taxon>
        <taxon>Saprolegniales</taxon>
        <taxon>Verrucalvaceae</taxon>
        <taxon>Aphanomyces</taxon>
    </lineage>
</organism>
<dbReference type="VEuPathDB" id="FungiDB:H257_01621"/>
<feature type="compositionally biased region" description="Basic and acidic residues" evidence="1">
    <location>
        <begin position="121"/>
        <end position="136"/>
    </location>
</feature>
<sequence length="545" mass="61871">MQDHWRTGEQVDRHKGRNGEEEQCKKLRVDPFGDVASRVVSFMERLNNIIDTTGWKSQLKTLNMLKTFIKVVASCITPFDVRDRVEEQMKTVQASTLVEFSKILAEQLERTYQAELVMKSRGGDRKRGRDWDEKGQRTGKTRVQLKNEQYQREAYYQNGNAPRPKGGYTKPAPVERGRDGQVWYLGARSTIVNNLPSELSMAPAKTTVARYALSANNRDTVRAELKAKRAVKAKIAEDGGEQRWIRLNGVFEVPYCPDTGADQNVLPQRMLEELMKLQPDLMMVTLKEPMIGMACNNLPFQANAYVDLALQLQTAAGPVKIPGKRRCYVVAEGDEFLASDDTLKAIGIDIDRLLEQVATLQLEDDGDDLEEDGDALKEQSHRSTLRIKASKAKLPEAKDEVEAALQDLINEAIDNQFPIENVQGLWRVLTKHDIWRLKFDGSDPPARVKPLKVTPKDGCVPYRCKGRKHNLLEERFLNLFAKELCDAGVIKRNQQSFEDIESSWEPLKKLMRECPAVVKMYVATKKDAEDYETLAKAMKRAKTAQ</sequence>
<reference evidence="2 3" key="1">
    <citation type="submission" date="2018-08" db="EMBL/GenBank/DDBJ databases">
        <title>Aphanomyces genome sequencing and annotation.</title>
        <authorList>
            <person name="Minardi D."/>
            <person name="Oidtmann B."/>
            <person name="Van Der Giezen M."/>
            <person name="Studholme D.J."/>
        </authorList>
    </citation>
    <scope>NUCLEOTIDE SEQUENCE [LARGE SCALE GENOMIC DNA]</scope>
    <source>
        <strain evidence="2 3">D2</strain>
    </source>
</reference>
<protein>
    <submittedName>
        <fullName evidence="2">Uncharacterized protein</fullName>
    </submittedName>
</protein>
<gene>
    <name evidence="2" type="ORF">DYB30_010909</name>
</gene>
<dbReference type="VEuPathDB" id="FungiDB:H257_11123"/>
<evidence type="ECO:0000313" key="2">
    <source>
        <dbReference type="EMBL" id="RHY73005.1"/>
    </source>
</evidence>